<protein>
    <submittedName>
        <fullName evidence="1">Uncharacterized protein</fullName>
    </submittedName>
</protein>
<gene>
    <name evidence="1" type="ORF">AAG570_003017</name>
</gene>
<accession>A0ABD0Y5J4</accession>
<organism evidence="1 2">
    <name type="scientific">Ranatra chinensis</name>
    <dbReference type="NCBI Taxonomy" id="642074"/>
    <lineage>
        <taxon>Eukaryota</taxon>
        <taxon>Metazoa</taxon>
        <taxon>Ecdysozoa</taxon>
        <taxon>Arthropoda</taxon>
        <taxon>Hexapoda</taxon>
        <taxon>Insecta</taxon>
        <taxon>Pterygota</taxon>
        <taxon>Neoptera</taxon>
        <taxon>Paraneoptera</taxon>
        <taxon>Hemiptera</taxon>
        <taxon>Heteroptera</taxon>
        <taxon>Panheteroptera</taxon>
        <taxon>Nepomorpha</taxon>
        <taxon>Nepidae</taxon>
        <taxon>Ranatrinae</taxon>
        <taxon>Ranatra</taxon>
    </lineage>
</organism>
<evidence type="ECO:0000313" key="2">
    <source>
        <dbReference type="Proteomes" id="UP001558652"/>
    </source>
</evidence>
<name>A0ABD0Y5J4_9HEMI</name>
<sequence length="270" mass="31372">MSERMDSWNPFDSWKRITCIMMIRAGYQNKDIMTQCSLNTVKTIRHELETCNGDYGDVARRKIPSRRSDCVRTAEFLTNLQEQYFAIKWSRYIVSRGQMHKKTYKSSDLMGRKDFSEVSIKNLKTSHHATISSSRGKWFRARRTTRVQLSVLLDHLGYRQSSKGCIRSAVNCTPTQGFNLIVMALQVAPRKYNLTPDVCFCGIFSVNARQNVPMYMADRFTRFSRRRLWKSAKADARSQRALRRSNYPRDPARISAGFVERPPKRCGNVL</sequence>
<keyword evidence="2" id="KW-1185">Reference proteome</keyword>
<comment type="caution">
    <text evidence="1">The sequence shown here is derived from an EMBL/GenBank/DDBJ whole genome shotgun (WGS) entry which is preliminary data.</text>
</comment>
<dbReference type="EMBL" id="JBFDAA010000013">
    <property type="protein sequence ID" value="KAL1122690.1"/>
    <property type="molecule type" value="Genomic_DNA"/>
</dbReference>
<dbReference type="AlphaFoldDB" id="A0ABD0Y5J4"/>
<proteinExistence type="predicted"/>
<evidence type="ECO:0000313" key="1">
    <source>
        <dbReference type="EMBL" id="KAL1122690.1"/>
    </source>
</evidence>
<dbReference type="Proteomes" id="UP001558652">
    <property type="component" value="Unassembled WGS sequence"/>
</dbReference>
<reference evidence="1 2" key="1">
    <citation type="submission" date="2024-07" db="EMBL/GenBank/DDBJ databases">
        <title>Chromosome-level genome assembly of the water stick insect Ranatra chinensis (Heteroptera: Nepidae).</title>
        <authorList>
            <person name="Liu X."/>
        </authorList>
    </citation>
    <scope>NUCLEOTIDE SEQUENCE [LARGE SCALE GENOMIC DNA]</scope>
    <source>
        <strain evidence="1">Cailab_2021Rc</strain>
        <tissue evidence="1">Muscle</tissue>
    </source>
</reference>